<feature type="domain" description="PB1" evidence="5">
    <location>
        <begin position="232"/>
        <end position="311"/>
    </location>
</feature>
<gene>
    <name evidence="6" type="ORF">KFK09_011252</name>
</gene>
<feature type="region of interest" description="Disordered" evidence="4">
    <location>
        <begin position="1"/>
        <end position="31"/>
    </location>
</feature>
<organism evidence="6 7">
    <name type="scientific">Dendrobium nobile</name>
    <name type="common">Orchid</name>
    <dbReference type="NCBI Taxonomy" id="94219"/>
    <lineage>
        <taxon>Eukaryota</taxon>
        <taxon>Viridiplantae</taxon>
        <taxon>Streptophyta</taxon>
        <taxon>Embryophyta</taxon>
        <taxon>Tracheophyta</taxon>
        <taxon>Spermatophyta</taxon>
        <taxon>Magnoliopsida</taxon>
        <taxon>Liliopsida</taxon>
        <taxon>Asparagales</taxon>
        <taxon>Orchidaceae</taxon>
        <taxon>Epidendroideae</taxon>
        <taxon>Malaxideae</taxon>
        <taxon>Dendrobiinae</taxon>
        <taxon>Dendrobium</taxon>
    </lineage>
</organism>
<evidence type="ECO:0000259" key="5">
    <source>
        <dbReference type="PROSITE" id="PS51745"/>
    </source>
</evidence>
<dbReference type="InterPro" id="IPR053793">
    <property type="entry name" value="PB1-like"/>
</dbReference>
<keyword evidence="7" id="KW-1185">Reference proteome</keyword>
<evidence type="ECO:0000256" key="4">
    <source>
        <dbReference type="SAM" id="MobiDB-lite"/>
    </source>
</evidence>
<comment type="caution">
    <text evidence="6">The sequence shown here is derived from an EMBL/GenBank/DDBJ whole genome shotgun (WGS) entry which is preliminary data.</text>
</comment>
<keyword evidence="1" id="KW-0677">Repeat</keyword>
<protein>
    <recommendedName>
        <fullName evidence="5">PB1 domain-containing protein</fullName>
    </recommendedName>
</protein>
<reference evidence="6" key="1">
    <citation type="journal article" date="2022" name="Front. Genet.">
        <title>Chromosome-Scale Assembly of the Dendrobium nobile Genome Provides Insights Into the Molecular Mechanism of the Biosynthesis of the Medicinal Active Ingredient of Dendrobium.</title>
        <authorList>
            <person name="Xu Q."/>
            <person name="Niu S.-C."/>
            <person name="Li K.-L."/>
            <person name="Zheng P.-J."/>
            <person name="Zhang X.-J."/>
            <person name="Jia Y."/>
            <person name="Liu Y."/>
            <person name="Niu Y.-X."/>
            <person name="Yu L.-H."/>
            <person name="Chen D.-F."/>
            <person name="Zhang G.-Q."/>
        </authorList>
    </citation>
    <scope>NUCLEOTIDE SEQUENCE</scope>
    <source>
        <tissue evidence="6">Leaf</tissue>
    </source>
</reference>
<dbReference type="SMART" id="SM00666">
    <property type="entry name" value="PB1"/>
    <property type="match status" value="1"/>
</dbReference>
<dbReference type="Proteomes" id="UP000829196">
    <property type="component" value="Unassembled WGS sequence"/>
</dbReference>
<dbReference type="EMBL" id="JAGYWB010000009">
    <property type="protein sequence ID" value="KAI0510644.1"/>
    <property type="molecule type" value="Genomic_DNA"/>
</dbReference>
<dbReference type="InterPro" id="IPR000270">
    <property type="entry name" value="PB1_dom"/>
</dbReference>
<dbReference type="InterPro" id="IPR019734">
    <property type="entry name" value="TPR_rpt"/>
</dbReference>
<evidence type="ECO:0000313" key="7">
    <source>
        <dbReference type="Proteomes" id="UP000829196"/>
    </source>
</evidence>
<feature type="compositionally biased region" description="Basic residues" evidence="4">
    <location>
        <begin position="1"/>
        <end position="12"/>
    </location>
</feature>
<evidence type="ECO:0000256" key="3">
    <source>
        <dbReference type="PROSITE-ProRule" id="PRU00339"/>
    </source>
</evidence>
<dbReference type="SUPFAM" id="SSF48452">
    <property type="entry name" value="TPR-like"/>
    <property type="match status" value="1"/>
</dbReference>
<dbReference type="InterPro" id="IPR044517">
    <property type="entry name" value="PHOX1-4"/>
</dbReference>
<sequence>MGKPAAKKKKSFSVKSVDDNSKKNRSTVHGPKAFDEDTAIFIDMANDMKDEGNKLFQKRDYDGALVKYEKAIKLLPKNHIDVAYLHSNLAACYMQMGPEEYHKAIHECNLALEVSPKYTKALLKRARCLEALNRLELAYKDVEVVLSLEPNNLTALEVSDKIKKALEVKGIQLNDKEVISSTEIIPVREKTKKKKNNKTVDKVVVEEKTLLEKPVSVNPVAEKPTVVKEEPLKAVKLVFGEDIRFARIPGNCSLSQLREIVRNRFPSLKAVLIKYRDKEGDLVTITTSEELRWADESADPQGSLRLYVSEVKPEHEPLFDDGNKSSEVQVSERNLNGVNSKGRLGNAEEQKNSFCINEWIVEFALLFKNHVGVDSDAYLDLHQLGMKLYSEAMEDTVTSEEAMEVFDVASAKFQEMAALALFNLGNVHMSRARKKLFLTENDSKDVTLTKVKSAYEWAKGEYEKAGSSYEEAMKIKPDFYEGFLALAHQQFEHAKLTWYFAIGNMADLDTWPSKEVLLLFNNAEDNMERGTEIWEEMEEKRLKVRLKPNKEKVILEKLGLGQFFKEFSTDETAEISSNMRSQLHILWGRILYERSIVEFKLSLPTWEECLMAAVEKFKLAGASPTDIAVMIKNHCANETTQEGLGFKIDEIVQAWNEMYDAKRWMSAVPSLRLEPLFRRRTPKLHQSLEQLEHA</sequence>
<dbReference type="Gene3D" id="1.25.40.10">
    <property type="entry name" value="Tetratricopeptide repeat domain"/>
    <property type="match status" value="2"/>
</dbReference>
<dbReference type="SUPFAM" id="SSF54277">
    <property type="entry name" value="CAD &amp; PB1 domains"/>
    <property type="match status" value="1"/>
</dbReference>
<name>A0A8T3BE06_DENNO</name>
<evidence type="ECO:0000256" key="1">
    <source>
        <dbReference type="ARBA" id="ARBA00022737"/>
    </source>
</evidence>
<dbReference type="InterPro" id="IPR011990">
    <property type="entry name" value="TPR-like_helical_dom_sf"/>
</dbReference>
<dbReference type="AlphaFoldDB" id="A0A8T3BE06"/>
<dbReference type="CDD" id="cd05992">
    <property type="entry name" value="PB1"/>
    <property type="match status" value="1"/>
</dbReference>
<keyword evidence="2 3" id="KW-0802">TPR repeat</keyword>
<dbReference type="Pfam" id="PF00564">
    <property type="entry name" value="PB1"/>
    <property type="match status" value="1"/>
</dbReference>
<dbReference type="SMART" id="SM00028">
    <property type="entry name" value="TPR"/>
    <property type="match status" value="4"/>
</dbReference>
<evidence type="ECO:0000313" key="6">
    <source>
        <dbReference type="EMBL" id="KAI0510644.1"/>
    </source>
</evidence>
<dbReference type="PANTHER" id="PTHR46183">
    <property type="entry name" value="PROTEIN CLMP1"/>
    <property type="match status" value="1"/>
</dbReference>
<proteinExistence type="predicted"/>
<dbReference type="PROSITE" id="PS50005">
    <property type="entry name" value="TPR"/>
    <property type="match status" value="1"/>
</dbReference>
<feature type="repeat" description="TPR" evidence="3">
    <location>
        <begin position="45"/>
        <end position="78"/>
    </location>
</feature>
<dbReference type="PANTHER" id="PTHR46183:SF4">
    <property type="entry name" value="PROTEIN PHOX4"/>
    <property type="match status" value="1"/>
</dbReference>
<dbReference type="OrthoDB" id="2942533at2759"/>
<evidence type="ECO:0000256" key="2">
    <source>
        <dbReference type="ARBA" id="ARBA00022803"/>
    </source>
</evidence>
<accession>A0A8T3BE06</accession>
<dbReference type="SMR" id="A0A8T3BE06"/>
<dbReference type="Gene3D" id="3.10.20.90">
    <property type="entry name" value="Phosphatidylinositol 3-kinase Catalytic Subunit, Chain A, domain 1"/>
    <property type="match status" value="1"/>
</dbReference>
<dbReference type="PROSITE" id="PS51745">
    <property type="entry name" value="PB1"/>
    <property type="match status" value="1"/>
</dbReference>